<dbReference type="Pfam" id="PF16517">
    <property type="entry name" value="Nore1-SARAH"/>
    <property type="match status" value="1"/>
</dbReference>
<dbReference type="InterPro" id="IPR011524">
    <property type="entry name" value="SARAH_dom"/>
</dbReference>
<dbReference type="Pfam" id="PF00788">
    <property type="entry name" value="RA"/>
    <property type="match status" value="1"/>
</dbReference>
<dbReference type="CDD" id="cd21885">
    <property type="entry name" value="SARAH_RASSF1-like"/>
    <property type="match status" value="1"/>
</dbReference>
<name>A0A812AM25_ACAPH</name>
<evidence type="ECO:0000313" key="4">
    <source>
        <dbReference type="Proteomes" id="UP000597762"/>
    </source>
</evidence>
<feature type="domain" description="SARAH" evidence="2">
    <location>
        <begin position="274"/>
        <end position="321"/>
    </location>
</feature>
<proteinExistence type="predicted"/>
<reference evidence="3" key="1">
    <citation type="submission" date="2021-01" db="EMBL/GenBank/DDBJ databases">
        <authorList>
            <person name="Li R."/>
            <person name="Bekaert M."/>
        </authorList>
    </citation>
    <scope>NUCLEOTIDE SEQUENCE</scope>
    <source>
        <strain evidence="3">Farmed</strain>
    </source>
</reference>
<dbReference type="GO" id="GO:0007165">
    <property type="term" value="P:signal transduction"/>
    <property type="evidence" value="ECO:0007669"/>
    <property type="project" value="InterPro"/>
</dbReference>
<dbReference type="PROSITE" id="PS50200">
    <property type="entry name" value="RA"/>
    <property type="match status" value="1"/>
</dbReference>
<dbReference type="PROSITE" id="PS50951">
    <property type="entry name" value="SARAH"/>
    <property type="match status" value="1"/>
</dbReference>
<dbReference type="Gene3D" id="3.10.20.90">
    <property type="entry name" value="Phosphatidylinositol 3-kinase Catalytic Subunit, Chain A, domain 1"/>
    <property type="match status" value="1"/>
</dbReference>
<evidence type="ECO:0000259" key="2">
    <source>
        <dbReference type="PROSITE" id="PS50951"/>
    </source>
</evidence>
<organism evidence="3 4">
    <name type="scientific">Acanthosepion pharaonis</name>
    <name type="common">Pharaoh cuttlefish</name>
    <name type="synonym">Sepia pharaonis</name>
    <dbReference type="NCBI Taxonomy" id="158019"/>
    <lineage>
        <taxon>Eukaryota</taxon>
        <taxon>Metazoa</taxon>
        <taxon>Spiralia</taxon>
        <taxon>Lophotrochozoa</taxon>
        <taxon>Mollusca</taxon>
        <taxon>Cephalopoda</taxon>
        <taxon>Coleoidea</taxon>
        <taxon>Decapodiformes</taxon>
        <taxon>Sepiida</taxon>
        <taxon>Sepiina</taxon>
        <taxon>Sepiidae</taxon>
        <taxon>Acanthosepion</taxon>
    </lineage>
</organism>
<dbReference type="Gene3D" id="1.20.5.110">
    <property type="match status" value="1"/>
</dbReference>
<comment type="caution">
    <text evidence="3">The sequence shown here is derived from an EMBL/GenBank/DDBJ whole genome shotgun (WGS) entry which is preliminary data.</text>
</comment>
<evidence type="ECO:0000259" key="1">
    <source>
        <dbReference type="PROSITE" id="PS50200"/>
    </source>
</evidence>
<dbReference type="PANTHER" id="PTHR22738:SF10">
    <property type="entry name" value="RAS ASSOCIATION DOMAIN-CONTAINING PROTEIN 1 HOMOLOG"/>
    <property type="match status" value="1"/>
</dbReference>
<dbReference type="Proteomes" id="UP000597762">
    <property type="component" value="Unassembled WGS sequence"/>
</dbReference>
<sequence length="383" mass="44468">MRGDVCCTDIVSNGDQRLPLGVDIRDQPRESPFLWITKSVQEQQPYADLKDLMDWWEWENLQSLYFRHINSQHTLQFTAMLRPQDETDSGYRSGPIPEEILPKKQPSQATLNREDLKRKLQEYNNNVSFANLAMESDGETFQGFIKVTLNLIRPITMSLGARPPSIYEVLTREHIVEQNTQSISFYMPRDTVKSIHVDSETTTKEVISALLKKFKILDNPRKFAMYEQELQNGKIVKLRRVLDAECPLQICLGWGTENLQAHRLVLQENEATGDIEWSNFSLPELNNFLKVLDREQDEHINQLQYKYRMMKKLQRAMETTVLVDRPKKLSSGQQTAPSGYISWGILLSHSNLHRQQIQTNPPKDDGHTFQPPQFQILWCLALP</sequence>
<evidence type="ECO:0000313" key="3">
    <source>
        <dbReference type="EMBL" id="CAE1142376.1"/>
    </source>
</evidence>
<protein>
    <submittedName>
        <fullName evidence="3">RASSF1</fullName>
    </submittedName>
</protein>
<gene>
    <name evidence="3" type="ORF">SPHA_1010</name>
</gene>
<keyword evidence="4" id="KW-1185">Reference proteome</keyword>
<dbReference type="InterPro" id="IPR000159">
    <property type="entry name" value="RA_dom"/>
</dbReference>
<dbReference type="SMART" id="SM00314">
    <property type="entry name" value="RA"/>
    <property type="match status" value="1"/>
</dbReference>
<dbReference type="AlphaFoldDB" id="A0A812AM25"/>
<dbReference type="OrthoDB" id="74314at2759"/>
<dbReference type="CDD" id="cd01778">
    <property type="entry name" value="RA_RASSF1_like"/>
    <property type="match status" value="1"/>
</dbReference>
<dbReference type="InterPro" id="IPR029071">
    <property type="entry name" value="Ubiquitin-like_domsf"/>
</dbReference>
<accession>A0A812AM25</accession>
<dbReference type="PANTHER" id="PTHR22738">
    <property type="entry name" value="RASSF"/>
    <property type="match status" value="1"/>
</dbReference>
<feature type="domain" description="Ras-associating" evidence="1">
    <location>
        <begin position="179"/>
        <end position="271"/>
    </location>
</feature>
<dbReference type="EMBL" id="CAHIKZ030000028">
    <property type="protein sequence ID" value="CAE1142376.1"/>
    <property type="molecule type" value="Genomic_DNA"/>
</dbReference>
<dbReference type="InterPro" id="IPR033614">
    <property type="entry name" value="RASSF1-6"/>
</dbReference>
<dbReference type="SUPFAM" id="SSF54236">
    <property type="entry name" value="Ubiquitin-like"/>
    <property type="match status" value="1"/>
</dbReference>